<keyword evidence="5" id="KW-0963">Cytoplasm</keyword>
<comment type="subcellular location">
    <subcellularLocation>
        <location evidence="5">Cytoplasm</location>
    </subcellularLocation>
</comment>
<comment type="catalytic activity">
    <reaction evidence="5">
        <text>3'-dephospho-CoA + ATP = ADP + CoA + H(+)</text>
        <dbReference type="Rhea" id="RHEA:18245"/>
        <dbReference type="ChEBI" id="CHEBI:15378"/>
        <dbReference type="ChEBI" id="CHEBI:30616"/>
        <dbReference type="ChEBI" id="CHEBI:57287"/>
        <dbReference type="ChEBI" id="CHEBI:57328"/>
        <dbReference type="ChEBI" id="CHEBI:456216"/>
        <dbReference type="EC" id="2.7.1.24"/>
    </reaction>
</comment>
<evidence type="ECO:0000256" key="5">
    <source>
        <dbReference type="HAMAP-Rule" id="MF_00376"/>
    </source>
</evidence>
<keyword evidence="2 5" id="KW-0547">Nucleotide-binding</keyword>
<accession>A0ABV3T5Q0</accession>
<dbReference type="PANTHER" id="PTHR10695">
    <property type="entry name" value="DEPHOSPHO-COA KINASE-RELATED"/>
    <property type="match status" value="1"/>
</dbReference>
<gene>
    <name evidence="5 7" type="primary">coaE</name>
    <name evidence="7" type="ORF">V6X30_00995</name>
</gene>
<comment type="function">
    <text evidence="5">Catalyzes the phosphorylation of the 3'-hydroxyl group of dephosphocoenzyme A to form coenzyme A.</text>
</comment>
<evidence type="ECO:0000313" key="8">
    <source>
        <dbReference type="Proteomes" id="UP001556637"/>
    </source>
</evidence>
<reference evidence="7 8" key="1">
    <citation type="submission" date="2024-02" db="EMBL/GenBank/DDBJ databases">
        <title>New especies of Spiribacter isolated from saline water.</title>
        <authorList>
            <person name="Leon M.J."/>
            <person name="De La Haba R."/>
            <person name="Sanchez-Porro C."/>
            <person name="Ventosa A."/>
        </authorList>
    </citation>
    <scope>NUCLEOTIDE SEQUENCE [LARGE SCALE GENOMIC DNA]</scope>
    <source>
        <strain evidence="8">ag22IC4-189</strain>
    </source>
</reference>
<dbReference type="InterPro" id="IPR001977">
    <property type="entry name" value="Depp_CoAkinase"/>
</dbReference>
<keyword evidence="5 7" id="KW-0808">Transferase</keyword>
<comment type="caution">
    <text evidence="7">The sequence shown here is derived from an EMBL/GenBank/DDBJ whole genome shotgun (WGS) entry which is preliminary data.</text>
</comment>
<dbReference type="SUPFAM" id="SSF52540">
    <property type="entry name" value="P-loop containing nucleoside triphosphate hydrolases"/>
    <property type="match status" value="1"/>
</dbReference>
<dbReference type="Gene3D" id="3.40.50.300">
    <property type="entry name" value="P-loop containing nucleotide triphosphate hydrolases"/>
    <property type="match status" value="1"/>
</dbReference>
<dbReference type="PROSITE" id="PS51219">
    <property type="entry name" value="DPCK"/>
    <property type="match status" value="1"/>
</dbReference>
<protein>
    <recommendedName>
        <fullName evidence="5 6">Dephospho-CoA kinase</fullName>
        <ecNumber evidence="5 6">2.7.1.24</ecNumber>
    </recommendedName>
    <alternativeName>
        <fullName evidence="5">Dephosphocoenzyme A kinase</fullName>
    </alternativeName>
</protein>
<dbReference type="EC" id="2.7.1.24" evidence="5 6"/>
<comment type="similarity">
    <text evidence="1 5">Belongs to the CoaE family.</text>
</comment>
<dbReference type="PANTHER" id="PTHR10695:SF46">
    <property type="entry name" value="BIFUNCTIONAL COENZYME A SYNTHASE-RELATED"/>
    <property type="match status" value="1"/>
</dbReference>
<proteinExistence type="inferred from homology"/>
<keyword evidence="5 7" id="KW-0418">Kinase</keyword>
<evidence type="ECO:0000313" key="7">
    <source>
        <dbReference type="EMBL" id="MEX0429977.1"/>
    </source>
</evidence>
<keyword evidence="3 5" id="KW-0067">ATP-binding</keyword>
<evidence type="ECO:0000256" key="4">
    <source>
        <dbReference type="ARBA" id="ARBA00022993"/>
    </source>
</evidence>
<sequence length="209" mass="22883">MQSESGSRPALVVGLTGGIASGKTAVSNRFAALGVPVIDTDELAREVVAPGSDGLAAVRERFGAQVIDARGELDRRALRERIFKDETARRDLEAITHPRIRARVALRLGEVDAPYAIVVVPLLVEAGWADSYDRILVVDAEPSRQRQRLMARDDVDRAQADQALASQTQRERRLALADDVIVNDGTPEALDARVETLHQKYRHLAAMTD</sequence>
<dbReference type="InterPro" id="IPR027417">
    <property type="entry name" value="P-loop_NTPase"/>
</dbReference>
<evidence type="ECO:0000256" key="6">
    <source>
        <dbReference type="NCBIfam" id="TIGR00152"/>
    </source>
</evidence>
<dbReference type="Pfam" id="PF01121">
    <property type="entry name" value="CoaE"/>
    <property type="match status" value="1"/>
</dbReference>
<dbReference type="CDD" id="cd02022">
    <property type="entry name" value="DPCK"/>
    <property type="match status" value="1"/>
</dbReference>
<dbReference type="GO" id="GO:0004140">
    <property type="term" value="F:dephospho-CoA kinase activity"/>
    <property type="evidence" value="ECO:0007669"/>
    <property type="project" value="UniProtKB-EC"/>
</dbReference>
<name>A0ABV3T5Q0_9GAMM</name>
<evidence type="ECO:0000256" key="3">
    <source>
        <dbReference type="ARBA" id="ARBA00022840"/>
    </source>
</evidence>
<evidence type="ECO:0000256" key="1">
    <source>
        <dbReference type="ARBA" id="ARBA00009018"/>
    </source>
</evidence>
<feature type="binding site" evidence="5">
    <location>
        <begin position="20"/>
        <end position="25"/>
    </location>
    <ligand>
        <name>ATP</name>
        <dbReference type="ChEBI" id="CHEBI:30616"/>
    </ligand>
</feature>
<keyword evidence="4 5" id="KW-0173">Coenzyme A biosynthesis</keyword>
<dbReference type="HAMAP" id="MF_00376">
    <property type="entry name" value="Dephospho_CoA_kinase"/>
    <property type="match status" value="1"/>
</dbReference>
<dbReference type="Proteomes" id="UP001556637">
    <property type="component" value="Unassembled WGS sequence"/>
</dbReference>
<dbReference type="RefSeq" id="WP_367982772.1">
    <property type="nucleotide sequence ID" value="NZ_JBAKFF010000001.1"/>
</dbReference>
<organism evidence="7 8">
    <name type="scientific">Spiribacter insolitus</name>
    <dbReference type="NCBI Taxonomy" id="3122417"/>
    <lineage>
        <taxon>Bacteria</taxon>
        <taxon>Pseudomonadati</taxon>
        <taxon>Pseudomonadota</taxon>
        <taxon>Gammaproteobacteria</taxon>
        <taxon>Chromatiales</taxon>
        <taxon>Ectothiorhodospiraceae</taxon>
        <taxon>Spiribacter</taxon>
    </lineage>
</organism>
<evidence type="ECO:0000256" key="2">
    <source>
        <dbReference type="ARBA" id="ARBA00022741"/>
    </source>
</evidence>
<dbReference type="NCBIfam" id="TIGR00152">
    <property type="entry name" value="dephospho-CoA kinase"/>
    <property type="match status" value="1"/>
</dbReference>
<dbReference type="EMBL" id="JBAKFF010000001">
    <property type="protein sequence ID" value="MEX0429977.1"/>
    <property type="molecule type" value="Genomic_DNA"/>
</dbReference>
<comment type="pathway">
    <text evidence="5">Cofactor biosynthesis; coenzyme A biosynthesis; CoA from (R)-pantothenate: step 5/5.</text>
</comment>
<keyword evidence="8" id="KW-1185">Reference proteome</keyword>